<protein>
    <submittedName>
        <fullName evidence="1">RidA family protein</fullName>
    </submittedName>
</protein>
<dbReference type="AlphaFoldDB" id="A0A7T8ARE8"/>
<dbReference type="InterPro" id="IPR035709">
    <property type="entry name" value="YoaB-like"/>
</dbReference>
<evidence type="ECO:0000313" key="2">
    <source>
        <dbReference type="Proteomes" id="UP000596079"/>
    </source>
</evidence>
<dbReference type="PANTHER" id="PTHR47328">
    <property type="match status" value="1"/>
</dbReference>
<accession>A0A7T8ARE8</accession>
<gene>
    <name evidence="1" type="ORF">IAQ69_03110</name>
</gene>
<dbReference type="InterPro" id="IPR006175">
    <property type="entry name" value="YjgF/YER057c/UK114"/>
</dbReference>
<organism evidence="1 2">
    <name type="scientific">Acinetobacter variabilis</name>
    <dbReference type="NCBI Taxonomy" id="70346"/>
    <lineage>
        <taxon>Bacteria</taxon>
        <taxon>Pseudomonadati</taxon>
        <taxon>Pseudomonadota</taxon>
        <taxon>Gammaproteobacteria</taxon>
        <taxon>Moraxellales</taxon>
        <taxon>Moraxellaceae</taxon>
        <taxon>Acinetobacter</taxon>
    </lineage>
</organism>
<sequence length="120" mass="13270">MTEHADIQRLNSNQVMSAVTIHNKTVYLSGQVPDSSSLDIRGQTREVLMKIDQLLKLAGTDKSRLLSAQLFVKNLEDFQTVNALWIEWLEGCGTPARATIQADLVNPAWLIEIAVIAALP</sequence>
<proteinExistence type="predicted"/>
<dbReference type="PANTHER" id="PTHR47328:SF1">
    <property type="entry name" value="RUTC FAMILY PROTEIN YOAB"/>
    <property type="match status" value="1"/>
</dbReference>
<reference evidence="1 2" key="1">
    <citation type="submission" date="2020-08" db="EMBL/GenBank/DDBJ databases">
        <title>Emergence of ISAba1-mediated novel tet(X) in Acinetobacter variabilis from a chicken farm.</title>
        <authorList>
            <person name="Peng K."/>
            <person name="Li R."/>
        </authorList>
    </citation>
    <scope>NUCLEOTIDE SEQUENCE [LARGE SCALE GENOMIC DNA]</scope>
    <source>
        <strain evidence="1 2">XM9F202-2</strain>
    </source>
</reference>
<dbReference type="CDD" id="cd06150">
    <property type="entry name" value="YjgF_YER057c_UK114_like_2"/>
    <property type="match status" value="1"/>
</dbReference>
<dbReference type="EMBL" id="CP060811">
    <property type="protein sequence ID" value="QQN88689.1"/>
    <property type="molecule type" value="Genomic_DNA"/>
</dbReference>
<dbReference type="SUPFAM" id="SSF55298">
    <property type="entry name" value="YjgF-like"/>
    <property type="match status" value="1"/>
</dbReference>
<dbReference type="RefSeq" id="WP_034701622.1">
    <property type="nucleotide sequence ID" value="NZ_CP060811.1"/>
</dbReference>
<name>A0A7T8ARE8_9GAMM</name>
<dbReference type="InterPro" id="IPR035959">
    <property type="entry name" value="RutC-like_sf"/>
</dbReference>
<dbReference type="Gene3D" id="3.30.1330.40">
    <property type="entry name" value="RutC-like"/>
    <property type="match status" value="1"/>
</dbReference>
<dbReference type="Pfam" id="PF01042">
    <property type="entry name" value="Ribonuc_L-PSP"/>
    <property type="match status" value="1"/>
</dbReference>
<evidence type="ECO:0000313" key="1">
    <source>
        <dbReference type="EMBL" id="QQN88689.1"/>
    </source>
</evidence>
<dbReference type="Proteomes" id="UP000596079">
    <property type="component" value="Chromosome"/>
</dbReference>